<dbReference type="Gene3D" id="3.60.130.10">
    <property type="entry name" value="Clavaminate synthase-like"/>
    <property type="match status" value="1"/>
</dbReference>
<name>A0AA39QWH3_9LECA</name>
<dbReference type="AlphaFoldDB" id="A0AA39QWH3"/>
<proteinExistence type="predicted"/>
<dbReference type="PANTHER" id="PTHR10696:SF54">
    <property type="entry name" value="FAMILY OXIDOREDUCTASE, PUTATIVE (AFU_ORTHOLOGUE AFUA_4G13850)-RELATED"/>
    <property type="match status" value="1"/>
</dbReference>
<dbReference type="GO" id="GO:0016491">
    <property type="term" value="F:oxidoreductase activity"/>
    <property type="evidence" value="ECO:0007669"/>
    <property type="project" value="UniProtKB-KW"/>
</dbReference>
<dbReference type="SUPFAM" id="SSF51197">
    <property type="entry name" value="Clavaminate synthase-like"/>
    <property type="match status" value="1"/>
</dbReference>
<evidence type="ECO:0000256" key="1">
    <source>
        <dbReference type="ARBA" id="ARBA00023002"/>
    </source>
</evidence>
<accession>A0AA39QWH3</accession>
<dbReference type="PANTHER" id="PTHR10696">
    <property type="entry name" value="GAMMA-BUTYROBETAINE HYDROXYLASE-RELATED"/>
    <property type="match status" value="1"/>
</dbReference>
<evidence type="ECO:0000313" key="4">
    <source>
        <dbReference type="Proteomes" id="UP001166286"/>
    </source>
</evidence>
<sequence>MAKAVVDFWPPTLRAKYHLDDLVDPDIAKSNERNTKCPARENITTKLPKGWPLSLQSPLAWSTNSFHEESEHTYILSPLEIAEIDAALSRVKESRIDFDDIKKSTFVLPTLGASLQTLSHRVHNGCGFVVVRERIRLKIELIPPLVFPKYHHFDFEPVVHVTDAKWTGVNASERRPIFSNQAQPFHADIFCGVLGLYHLEEARSGGDTLLASSWTVYNELAATRPDIIHTLTQNDWVHDTFGCNPPYYQQPLLYNHAGKIILNFARRVLKGAPMTARSRDIRPMTEAQAEALDAVHFCALKHSLKVDMRSGDMCFVNNLAIMHSRSAFEDDEPHTRYVLRVWLNNPDLGWQMPPRLQLFWDRTFAPLDEVTDY</sequence>
<organism evidence="3 4">
    <name type="scientific">Cladonia borealis</name>
    <dbReference type="NCBI Taxonomy" id="184061"/>
    <lineage>
        <taxon>Eukaryota</taxon>
        <taxon>Fungi</taxon>
        <taxon>Dikarya</taxon>
        <taxon>Ascomycota</taxon>
        <taxon>Pezizomycotina</taxon>
        <taxon>Lecanoromycetes</taxon>
        <taxon>OSLEUM clade</taxon>
        <taxon>Lecanoromycetidae</taxon>
        <taxon>Lecanorales</taxon>
        <taxon>Lecanorineae</taxon>
        <taxon>Cladoniaceae</taxon>
        <taxon>Cladonia</taxon>
    </lineage>
</organism>
<evidence type="ECO:0000313" key="3">
    <source>
        <dbReference type="EMBL" id="KAK0509209.1"/>
    </source>
</evidence>
<protein>
    <recommendedName>
        <fullName evidence="2">TauD/TfdA-like domain-containing protein</fullName>
    </recommendedName>
</protein>
<evidence type="ECO:0000259" key="2">
    <source>
        <dbReference type="Pfam" id="PF02668"/>
    </source>
</evidence>
<feature type="domain" description="TauD/TfdA-like" evidence="2">
    <location>
        <begin position="102"/>
        <end position="342"/>
    </location>
</feature>
<dbReference type="InterPro" id="IPR003819">
    <property type="entry name" value="TauD/TfdA-like"/>
</dbReference>
<dbReference type="EMBL" id="JAFEKC020000019">
    <property type="protein sequence ID" value="KAK0509209.1"/>
    <property type="molecule type" value="Genomic_DNA"/>
</dbReference>
<reference evidence="3" key="1">
    <citation type="submission" date="2023-03" db="EMBL/GenBank/DDBJ databases">
        <title>Complete genome of Cladonia borealis.</title>
        <authorList>
            <person name="Park H."/>
        </authorList>
    </citation>
    <scope>NUCLEOTIDE SEQUENCE</scope>
    <source>
        <strain evidence="3">ANT050790</strain>
    </source>
</reference>
<dbReference type="Pfam" id="PF02668">
    <property type="entry name" value="TauD"/>
    <property type="match status" value="1"/>
</dbReference>
<gene>
    <name evidence="3" type="ORF">JMJ35_008580</name>
</gene>
<dbReference type="Proteomes" id="UP001166286">
    <property type="component" value="Unassembled WGS sequence"/>
</dbReference>
<comment type="caution">
    <text evidence="3">The sequence shown here is derived from an EMBL/GenBank/DDBJ whole genome shotgun (WGS) entry which is preliminary data.</text>
</comment>
<dbReference type="InterPro" id="IPR050411">
    <property type="entry name" value="AlphaKG_dependent_hydroxylases"/>
</dbReference>
<dbReference type="InterPro" id="IPR042098">
    <property type="entry name" value="TauD-like_sf"/>
</dbReference>
<keyword evidence="4" id="KW-1185">Reference proteome</keyword>
<keyword evidence="1" id="KW-0560">Oxidoreductase</keyword>